<dbReference type="RefSeq" id="WP_338549249.1">
    <property type="nucleotide sequence ID" value="NZ_CP146069.1"/>
</dbReference>
<dbReference type="EC" id="2.3.1.-" evidence="4"/>
<dbReference type="PANTHER" id="PTHR43420:SF12">
    <property type="entry name" value="N-ACETYLTRANSFERASE DOMAIN-CONTAINING PROTEIN"/>
    <property type="match status" value="1"/>
</dbReference>
<evidence type="ECO:0000259" key="3">
    <source>
        <dbReference type="PROSITE" id="PS51186"/>
    </source>
</evidence>
<sequence>MTPEDLAVLHERAFEGQGRSWTASEFSELLQNRAVALIGDNRAFALGRLVADEAELLTLACDPICRRQGLARDRLDALLREVKAKGALRIFLEVASDNLAAISLYQKAEFVQIGRRKEYHDTPNGRVDAIVMEKRL</sequence>
<reference evidence="4 5" key="1">
    <citation type="submission" date="2023-10" db="EMBL/GenBank/DDBJ databases">
        <title>Roseovarius strain S88 nov., isolated from a marine algae.</title>
        <authorList>
            <person name="Lee M.W."/>
            <person name="Lee J.K."/>
            <person name="Kim J.M."/>
            <person name="Choi D.G."/>
            <person name="Baek J.H."/>
            <person name="Bayburt H."/>
            <person name="Jung J.J."/>
            <person name="Han D.M."/>
            <person name="Jeon C.O."/>
        </authorList>
    </citation>
    <scope>NUCLEOTIDE SEQUENCE [LARGE SCALE GENOMIC DNA]</scope>
    <source>
        <strain evidence="4 5">S88</strain>
    </source>
</reference>
<evidence type="ECO:0000256" key="1">
    <source>
        <dbReference type="ARBA" id="ARBA00022679"/>
    </source>
</evidence>
<gene>
    <name evidence="4" type="ORF">RZ517_16705</name>
</gene>
<dbReference type="Proteomes" id="UP001364156">
    <property type="component" value="Chromosome"/>
</dbReference>
<dbReference type="InterPro" id="IPR000182">
    <property type="entry name" value="GNAT_dom"/>
</dbReference>
<dbReference type="InterPro" id="IPR016181">
    <property type="entry name" value="Acyl_CoA_acyltransferase"/>
</dbReference>
<keyword evidence="2 4" id="KW-0012">Acyltransferase</keyword>
<evidence type="ECO:0000313" key="4">
    <source>
        <dbReference type="EMBL" id="WWR46388.1"/>
    </source>
</evidence>
<dbReference type="GO" id="GO:0016746">
    <property type="term" value="F:acyltransferase activity"/>
    <property type="evidence" value="ECO:0007669"/>
    <property type="project" value="UniProtKB-KW"/>
</dbReference>
<proteinExistence type="predicted"/>
<organism evidence="4 5">
    <name type="scientific">Roseovarius phycicola</name>
    <dbReference type="NCBI Taxonomy" id="3080976"/>
    <lineage>
        <taxon>Bacteria</taxon>
        <taxon>Pseudomonadati</taxon>
        <taxon>Pseudomonadota</taxon>
        <taxon>Alphaproteobacteria</taxon>
        <taxon>Rhodobacterales</taxon>
        <taxon>Roseobacteraceae</taxon>
        <taxon>Roseovarius</taxon>
    </lineage>
</organism>
<feature type="domain" description="N-acetyltransferase" evidence="3">
    <location>
        <begin position="1"/>
        <end position="136"/>
    </location>
</feature>
<protein>
    <submittedName>
        <fullName evidence="4">GNAT family N-acetyltransferase</fullName>
        <ecNumber evidence="4">2.3.1.-</ecNumber>
    </submittedName>
</protein>
<dbReference type="PANTHER" id="PTHR43420">
    <property type="entry name" value="ACETYLTRANSFERASE"/>
    <property type="match status" value="1"/>
</dbReference>
<accession>A0ABZ2HGV6</accession>
<dbReference type="SUPFAM" id="SSF55729">
    <property type="entry name" value="Acyl-CoA N-acyltransferases (Nat)"/>
    <property type="match status" value="1"/>
</dbReference>
<evidence type="ECO:0000313" key="5">
    <source>
        <dbReference type="Proteomes" id="UP001364156"/>
    </source>
</evidence>
<evidence type="ECO:0000256" key="2">
    <source>
        <dbReference type="ARBA" id="ARBA00023315"/>
    </source>
</evidence>
<keyword evidence="1 4" id="KW-0808">Transferase</keyword>
<name>A0ABZ2HGV6_9RHOB</name>
<dbReference type="Pfam" id="PF00583">
    <property type="entry name" value="Acetyltransf_1"/>
    <property type="match status" value="1"/>
</dbReference>
<dbReference type="PROSITE" id="PS51186">
    <property type="entry name" value="GNAT"/>
    <property type="match status" value="1"/>
</dbReference>
<dbReference type="Gene3D" id="3.40.630.30">
    <property type="match status" value="1"/>
</dbReference>
<keyword evidence="5" id="KW-1185">Reference proteome</keyword>
<dbReference type="EMBL" id="CP146069">
    <property type="protein sequence ID" value="WWR46388.1"/>
    <property type="molecule type" value="Genomic_DNA"/>
</dbReference>
<dbReference type="InterPro" id="IPR050680">
    <property type="entry name" value="YpeA/RimI_acetyltransf"/>
</dbReference>